<name>A0A2T0JWP8_9ACTN</name>
<keyword evidence="4" id="KW-0732">Signal</keyword>
<dbReference type="AlphaFoldDB" id="A0A2T0JWP8"/>
<dbReference type="OrthoDB" id="569821at2"/>
<comment type="caution">
    <text evidence="5">The sequence shown here is derived from an EMBL/GenBank/DDBJ whole genome shotgun (WGS) entry which is preliminary data.</text>
</comment>
<proteinExistence type="predicted"/>
<dbReference type="Gene3D" id="3.40.50.1820">
    <property type="entry name" value="alpha/beta hydrolase"/>
    <property type="match status" value="1"/>
</dbReference>
<protein>
    <submittedName>
        <fullName evidence="5">Platelet-activating factor acetylhydrolase isoform II</fullName>
    </submittedName>
</protein>
<keyword evidence="1 5" id="KW-0378">Hydrolase</keyword>
<evidence type="ECO:0000256" key="1">
    <source>
        <dbReference type="ARBA" id="ARBA00022801"/>
    </source>
</evidence>
<dbReference type="GO" id="GO:0003847">
    <property type="term" value="F:1-alkyl-2-acetylglycerophosphocholine esterase activity"/>
    <property type="evidence" value="ECO:0007669"/>
    <property type="project" value="TreeGrafter"/>
</dbReference>
<dbReference type="PANTHER" id="PTHR10272">
    <property type="entry name" value="PLATELET-ACTIVATING FACTOR ACETYLHYDROLASE"/>
    <property type="match status" value="1"/>
</dbReference>
<accession>A0A2T0JWP8</accession>
<evidence type="ECO:0000256" key="4">
    <source>
        <dbReference type="SAM" id="SignalP"/>
    </source>
</evidence>
<dbReference type="SUPFAM" id="SSF53474">
    <property type="entry name" value="alpha/beta-Hydrolases"/>
    <property type="match status" value="1"/>
</dbReference>
<evidence type="ECO:0000256" key="2">
    <source>
        <dbReference type="ARBA" id="ARBA00022963"/>
    </source>
</evidence>
<keyword evidence="6" id="KW-1185">Reference proteome</keyword>
<sequence length="404" mass="42867">MTTFGPAIRIAATTAALASALPFLPATPAFASPAVSPFSSPALASLSPSQAFVSPFALPRPSGPFAVGREVLHLTDRSRPDPWVPDSPRELMVSMFYPAVALPGRPASYLSVAEARLLIDDRKVTGIIEPEELSSTRTTAVASAPPRHGRFPLVVLSPGFTLHRHTLTHLAEELASRGHVVAVADHAHESAGTDFPRGRTLNCTACTVVEGQGTSGYARVASGRSRDLSFLLDRLTGDRPVWRHARMIDRTRIGVAGHSIGGNAAAVTMAADPRVRAGINMDGSLFEPVPAGGFGGRPFMLLGAPSPAPDGAPDKTWVRDWPVMDGWKRWLTVTGSGHLDFTDIPVIGEQAGIPDPGFPLPGSRAAQITRDYVGAFFDLHLRGIPQPLLDGPAPSHPEVLFQQP</sequence>
<evidence type="ECO:0000313" key="6">
    <source>
        <dbReference type="Proteomes" id="UP000239415"/>
    </source>
</evidence>
<evidence type="ECO:0000256" key="3">
    <source>
        <dbReference type="ARBA" id="ARBA00023098"/>
    </source>
</evidence>
<dbReference type="InterPro" id="IPR029058">
    <property type="entry name" value="AB_hydrolase_fold"/>
</dbReference>
<dbReference type="EMBL" id="PVMZ01000029">
    <property type="protein sequence ID" value="PRX12203.1"/>
    <property type="molecule type" value="Genomic_DNA"/>
</dbReference>
<dbReference type="Proteomes" id="UP000239415">
    <property type="component" value="Unassembled WGS sequence"/>
</dbReference>
<gene>
    <name evidence="5" type="ORF">CLV67_12960</name>
</gene>
<keyword evidence="2" id="KW-0442">Lipid degradation</keyword>
<organism evidence="5 6">
    <name type="scientific">Actinoplanes italicus</name>
    <dbReference type="NCBI Taxonomy" id="113567"/>
    <lineage>
        <taxon>Bacteria</taxon>
        <taxon>Bacillati</taxon>
        <taxon>Actinomycetota</taxon>
        <taxon>Actinomycetes</taxon>
        <taxon>Micromonosporales</taxon>
        <taxon>Micromonosporaceae</taxon>
        <taxon>Actinoplanes</taxon>
    </lineage>
</organism>
<feature type="signal peptide" evidence="4">
    <location>
        <begin position="1"/>
        <end position="31"/>
    </location>
</feature>
<evidence type="ECO:0000313" key="5">
    <source>
        <dbReference type="EMBL" id="PRX12203.1"/>
    </source>
</evidence>
<dbReference type="PANTHER" id="PTHR10272:SF0">
    <property type="entry name" value="PLATELET-ACTIVATING FACTOR ACETYLHYDROLASE"/>
    <property type="match status" value="1"/>
</dbReference>
<keyword evidence="3" id="KW-0443">Lipid metabolism</keyword>
<dbReference type="GO" id="GO:0016042">
    <property type="term" value="P:lipid catabolic process"/>
    <property type="evidence" value="ECO:0007669"/>
    <property type="project" value="UniProtKB-KW"/>
</dbReference>
<feature type="chain" id="PRO_5015486357" evidence="4">
    <location>
        <begin position="32"/>
        <end position="404"/>
    </location>
</feature>
<reference evidence="5 6" key="1">
    <citation type="submission" date="2018-03" db="EMBL/GenBank/DDBJ databases">
        <title>Genomic Encyclopedia of Archaeal and Bacterial Type Strains, Phase II (KMG-II): from individual species to whole genera.</title>
        <authorList>
            <person name="Goeker M."/>
        </authorList>
    </citation>
    <scope>NUCLEOTIDE SEQUENCE [LARGE SCALE GENOMIC DNA]</scope>
    <source>
        <strain evidence="5 6">DSM 43146</strain>
    </source>
</reference>
<dbReference type="RefSeq" id="WP_106329887.1">
    <property type="nucleotide sequence ID" value="NZ_BOMO01000160.1"/>
</dbReference>
<dbReference type="Pfam" id="PF03403">
    <property type="entry name" value="PAF-AH_p_II"/>
    <property type="match status" value="1"/>
</dbReference>